<dbReference type="NCBIfam" id="NF006825">
    <property type="entry name" value="PRK09347.1-2"/>
    <property type="match status" value="1"/>
</dbReference>
<dbReference type="GeneID" id="16605267"/>
<dbReference type="PROSITE" id="PS00860">
    <property type="entry name" value="GTP_CYCLOHYDROL_1_2"/>
    <property type="match status" value="1"/>
</dbReference>
<dbReference type="GO" id="GO:0009143">
    <property type="term" value="P:nucleoside triphosphate catabolic process"/>
    <property type="evidence" value="ECO:0007669"/>
    <property type="project" value="InterPro"/>
</dbReference>
<dbReference type="EC" id="3.5.4.16" evidence="3"/>
<dbReference type="GO" id="GO:0046654">
    <property type="term" value="P:tetrahydrofolate biosynthetic process"/>
    <property type="evidence" value="ECO:0007669"/>
    <property type="project" value="InterPro"/>
</dbReference>
<evidence type="ECO:0000256" key="5">
    <source>
        <dbReference type="SAM" id="MobiDB-lite"/>
    </source>
</evidence>
<feature type="domain" description="GTP cyclohydrolase I" evidence="6">
    <location>
        <begin position="267"/>
        <end position="442"/>
    </location>
</feature>
<dbReference type="Pfam" id="PF01227">
    <property type="entry name" value="GTP_cyclohydroI"/>
    <property type="match status" value="1"/>
</dbReference>
<dbReference type="InterPro" id="IPR043133">
    <property type="entry name" value="GTP-CH-I_C/QueF"/>
</dbReference>
<dbReference type="Pfam" id="PF01725">
    <property type="entry name" value="Ham1p_like"/>
    <property type="match status" value="1"/>
</dbReference>
<dbReference type="GO" id="GO:0003934">
    <property type="term" value="F:GTP cyclohydrolase I activity"/>
    <property type="evidence" value="ECO:0007669"/>
    <property type="project" value="UniProtKB-EC"/>
</dbReference>
<comment type="pathway">
    <text evidence="2">Cofactor biosynthesis; 7,8-dihydroneopterin triphosphate biosynthesis; 7,8-dihydroneopterin triphosphate from GTP: step 1/1.</text>
</comment>
<dbReference type="InterPro" id="IPR018234">
    <property type="entry name" value="GTP_CycHdrlase_I_CS"/>
</dbReference>
<dbReference type="Proteomes" id="UP000204584">
    <property type="component" value="Segment"/>
</dbReference>
<keyword evidence="4" id="KW-0378">Hydrolase</keyword>
<dbReference type="InterPro" id="IPR020602">
    <property type="entry name" value="GTP_CycHdrlase_I_dom"/>
</dbReference>
<dbReference type="SUPFAM" id="SSF52972">
    <property type="entry name" value="ITPase-like"/>
    <property type="match status" value="1"/>
</dbReference>
<protein>
    <recommendedName>
        <fullName evidence="3">GTP cyclohydrolase I</fullName>
        <ecNumber evidence="3">3.5.4.16</ecNumber>
    </recommendedName>
</protein>
<dbReference type="RefSeq" id="YP_008436542.1">
    <property type="nucleotide sequence ID" value="NC_022098.1"/>
</dbReference>
<dbReference type="Gene3D" id="3.30.1130.10">
    <property type="match status" value="1"/>
</dbReference>
<accession>S4W0A0</accession>
<evidence type="ECO:0000256" key="1">
    <source>
        <dbReference type="ARBA" id="ARBA00001052"/>
    </source>
</evidence>
<name>S4W0A0_9VIRU</name>
<dbReference type="NCBIfam" id="NF006826">
    <property type="entry name" value="PRK09347.1-3"/>
    <property type="match status" value="1"/>
</dbReference>
<dbReference type="SUPFAM" id="SSF55620">
    <property type="entry name" value="Tetrahydrobiopterin biosynthesis enzymes-like"/>
    <property type="match status" value="1"/>
</dbReference>
<dbReference type="UniPathway" id="UPA00848">
    <property type="reaction ID" value="UER00151"/>
</dbReference>
<evidence type="ECO:0000313" key="8">
    <source>
        <dbReference type="Proteomes" id="UP000204584"/>
    </source>
</evidence>
<evidence type="ECO:0000256" key="2">
    <source>
        <dbReference type="ARBA" id="ARBA00005080"/>
    </source>
</evidence>
<dbReference type="InterPro" id="IPR001474">
    <property type="entry name" value="GTP_CycHdrlase_I"/>
</dbReference>
<organism evidence="7 8">
    <name type="scientific">Pandoravirus salinus</name>
    <dbReference type="NCBI Taxonomy" id="1349410"/>
    <lineage>
        <taxon>Viruses</taxon>
        <taxon>Pandoravirus</taxon>
    </lineage>
</organism>
<dbReference type="NCBIfam" id="TIGR00063">
    <property type="entry name" value="folE"/>
    <property type="match status" value="1"/>
</dbReference>
<dbReference type="InterPro" id="IPR002637">
    <property type="entry name" value="RdgB/HAM1"/>
</dbReference>
<dbReference type="InterPro" id="IPR043134">
    <property type="entry name" value="GTP-CH-I_N"/>
</dbReference>
<sequence length="448" mass="47489">MINSGKSSIPCGTGDQYAAGSPGRPGQGACTTSAHPVAGVSATRALAYVSANADKRAKAERIAADAGLDLVCVSLPPDRAAPEVQGTIEEIVRQKCVAAYMAIGRPVVVEDVALHFDALGGLPGPYARDFLADRTLADAHALISRSALSPSSKDLLGVTAVSALAVTTDGDDVRVVVGQARGIVRDPDAHAHLPAWYPLVGRDHEDDTRHALACDAWACASDDQAPCLHRVRAFAALAQSLAETRLAAMPADRRALPVTSAKMARMADATRTMLVCLGEDVAREGLLDTPMRVAKAMVERTRGHRLTLAEAVGDALFAETSGEMVTVRDIDFFSMCEHHLLPFIGKAHVGYLPAGRIIGLSKIPRIVDMLSDRFQVQEALTRQIAESISEVTGARGVGVVLEGLHMCVCMRGVRKNGSNTVTRVLLGDIRDDPVARQEFLNLACPTAK</sequence>
<dbReference type="GO" id="GO:0047429">
    <property type="term" value="F:nucleoside triphosphate diphosphatase activity"/>
    <property type="evidence" value="ECO:0007669"/>
    <property type="project" value="InterPro"/>
</dbReference>
<proteinExistence type="inferred from homology"/>
<dbReference type="HAMAP" id="MF_00223">
    <property type="entry name" value="FolE"/>
    <property type="match status" value="1"/>
</dbReference>
<dbReference type="InterPro" id="IPR029001">
    <property type="entry name" value="ITPase-like_fam"/>
</dbReference>
<dbReference type="Gene3D" id="3.90.950.10">
    <property type="match status" value="1"/>
</dbReference>
<dbReference type="GO" id="GO:0008270">
    <property type="term" value="F:zinc ion binding"/>
    <property type="evidence" value="ECO:0007669"/>
    <property type="project" value="TreeGrafter"/>
</dbReference>
<dbReference type="EMBL" id="KC977571">
    <property type="protein sequence ID" value="AGO83480.1"/>
    <property type="molecule type" value="Genomic_DNA"/>
</dbReference>
<dbReference type="Gene3D" id="1.10.286.10">
    <property type="match status" value="1"/>
</dbReference>
<keyword evidence="8" id="KW-1185">Reference proteome</keyword>
<dbReference type="PANTHER" id="PTHR11109">
    <property type="entry name" value="GTP CYCLOHYDROLASE I"/>
    <property type="match status" value="1"/>
</dbReference>
<evidence type="ECO:0000256" key="3">
    <source>
        <dbReference type="ARBA" id="ARBA00012715"/>
    </source>
</evidence>
<evidence type="ECO:0000256" key="4">
    <source>
        <dbReference type="ARBA" id="ARBA00022801"/>
    </source>
</evidence>
<reference evidence="7 8" key="1">
    <citation type="journal article" date="2013" name="Science">
        <title>Pandoraviruses: amoeba viruses with genomes up to 2.5 Mb reaching that of parasitic eukaryotes.</title>
        <authorList>
            <person name="Philippe N."/>
            <person name="Legendre M."/>
            <person name="Doutre G."/>
            <person name="Coute Y."/>
            <person name="Poirot O."/>
            <person name="Lescot M."/>
            <person name="Arslan D."/>
            <person name="Seltzer V."/>
            <person name="Bertaux L."/>
            <person name="Bruley C."/>
            <person name="Garin J."/>
            <person name="Claverie J.M."/>
            <person name="Abergel C."/>
        </authorList>
    </citation>
    <scope>NUCLEOTIDE SEQUENCE [LARGE SCALE GENOMIC DNA]</scope>
</reference>
<gene>
    <name evidence="7" type="ORF">psal_cds_71</name>
</gene>
<evidence type="ECO:0000259" key="6">
    <source>
        <dbReference type="Pfam" id="PF01227"/>
    </source>
</evidence>
<dbReference type="PROSITE" id="PS00859">
    <property type="entry name" value="GTP_CYCLOHYDROL_1_1"/>
    <property type="match status" value="1"/>
</dbReference>
<dbReference type="GO" id="GO:0005525">
    <property type="term" value="F:GTP binding"/>
    <property type="evidence" value="ECO:0007669"/>
    <property type="project" value="TreeGrafter"/>
</dbReference>
<dbReference type="GO" id="GO:0006729">
    <property type="term" value="P:tetrahydrobiopterin biosynthetic process"/>
    <property type="evidence" value="ECO:0007669"/>
    <property type="project" value="TreeGrafter"/>
</dbReference>
<feature type="region of interest" description="Disordered" evidence="5">
    <location>
        <begin position="1"/>
        <end position="30"/>
    </location>
</feature>
<evidence type="ECO:0000313" key="7">
    <source>
        <dbReference type="EMBL" id="AGO83480.1"/>
    </source>
</evidence>
<dbReference type="PANTHER" id="PTHR11109:SF7">
    <property type="entry name" value="GTP CYCLOHYDROLASE 1"/>
    <property type="match status" value="1"/>
</dbReference>
<dbReference type="KEGG" id="vg:16605267"/>
<comment type="catalytic activity">
    <reaction evidence="1">
        <text>GTP + H2O = 7,8-dihydroneopterin 3'-triphosphate + formate + H(+)</text>
        <dbReference type="Rhea" id="RHEA:17473"/>
        <dbReference type="ChEBI" id="CHEBI:15377"/>
        <dbReference type="ChEBI" id="CHEBI:15378"/>
        <dbReference type="ChEBI" id="CHEBI:15740"/>
        <dbReference type="ChEBI" id="CHEBI:37565"/>
        <dbReference type="ChEBI" id="CHEBI:58462"/>
        <dbReference type="EC" id="3.5.4.16"/>
    </reaction>
</comment>
<dbReference type="FunFam" id="3.30.1130.10:FF:000001">
    <property type="entry name" value="GTP cyclohydrolase 1"/>
    <property type="match status" value="1"/>
</dbReference>